<sequence>MPGPTLVGPGRFGSKGYVLIAPVDLPLLVGSLLVDTTGAVALTPLVMAVPVIRSHCGLRRRTPGKLHPVNAYDQAELRDWIHGCGIGVRVVRKDVESSEKPGRHR</sequence>
<gene>
    <name evidence="1" type="ORF">BC739_000913</name>
</gene>
<comment type="caution">
    <text evidence="1">The sequence shown here is derived from an EMBL/GenBank/DDBJ whole genome shotgun (WGS) entry which is preliminary data.</text>
</comment>
<name>A0ABR6BA37_9PSEU</name>
<dbReference type="Proteomes" id="UP000517916">
    <property type="component" value="Unassembled WGS sequence"/>
</dbReference>
<dbReference type="EMBL" id="JACJID010000001">
    <property type="protein sequence ID" value="MBA8923716.1"/>
    <property type="molecule type" value="Genomic_DNA"/>
</dbReference>
<evidence type="ECO:0000313" key="2">
    <source>
        <dbReference type="Proteomes" id="UP000517916"/>
    </source>
</evidence>
<keyword evidence="2" id="KW-1185">Reference proteome</keyword>
<protein>
    <submittedName>
        <fullName evidence="1">Uncharacterized protein</fullName>
    </submittedName>
</protein>
<reference evidence="1 2" key="1">
    <citation type="submission" date="2020-08" db="EMBL/GenBank/DDBJ databases">
        <title>Genomic Encyclopedia of Archaeal and Bacterial Type Strains, Phase II (KMG-II): from individual species to whole genera.</title>
        <authorList>
            <person name="Goeker M."/>
        </authorList>
    </citation>
    <scope>NUCLEOTIDE SEQUENCE [LARGE SCALE GENOMIC DNA]</scope>
    <source>
        <strain evidence="1 2">DSM 43850</strain>
    </source>
</reference>
<organism evidence="1 2">
    <name type="scientific">Kutzneria viridogrisea</name>
    <dbReference type="NCBI Taxonomy" id="47990"/>
    <lineage>
        <taxon>Bacteria</taxon>
        <taxon>Bacillati</taxon>
        <taxon>Actinomycetota</taxon>
        <taxon>Actinomycetes</taxon>
        <taxon>Pseudonocardiales</taxon>
        <taxon>Pseudonocardiaceae</taxon>
        <taxon>Kutzneria</taxon>
    </lineage>
</organism>
<accession>A0ABR6BA37</accession>
<dbReference type="RefSeq" id="WP_148309664.1">
    <property type="nucleotide sequence ID" value="NZ_BAAABQ010000088.1"/>
</dbReference>
<proteinExistence type="predicted"/>
<evidence type="ECO:0000313" key="1">
    <source>
        <dbReference type="EMBL" id="MBA8923716.1"/>
    </source>
</evidence>